<dbReference type="EMBL" id="JBHSMH010000090">
    <property type="protein sequence ID" value="MFC5471092.1"/>
    <property type="molecule type" value="Genomic_DNA"/>
</dbReference>
<dbReference type="Proteomes" id="UP001596105">
    <property type="component" value="Unassembled WGS sequence"/>
</dbReference>
<evidence type="ECO:0000313" key="2">
    <source>
        <dbReference type="Proteomes" id="UP001596105"/>
    </source>
</evidence>
<dbReference type="SUPFAM" id="SSF48371">
    <property type="entry name" value="ARM repeat"/>
    <property type="match status" value="1"/>
</dbReference>
<accession>A0ABW0M1E0</accession>
<keyword evidence="2" id="KW-1185">Reference proteome</keyword>
<evidence type="ECO:0000313" key="1">
    <source>
        <dbReference type="EMBL" id="MFC5471092.1"/>
    </source>
</evidence>
<dbReference type="PANTHER" id="PTHR41291:SF1">
    <property type="entry name" value="DNA ALKYLATION REPAIR PROTEIN"/>
    <property type="match status" value="1"/>
</dbReference>
<dbReference type="RefSeq" id="WP_209746037.1">
    <property type="nucleotide sequence ID" value="NZ_JBHSMH010000090.1"/>
</dbReference>
<reference evidence="2" key="1">
    <citation type="journal article" date="2019" name="Int. J. Syst. Evol. Microbiol.">
        <title>The Global Catalogue of Microorganisms (GCM) 10K type strain sequencing project: providing services to taxonomists for standard genome sequencing and annotation.</title>
        <authorList>
            <consortium name="The Broad Institute Genomics Platform"/>
            <consortium name="The Broad Institute Genome Sequencing Center for Infectious Disease"/>
            <person name="Wu L."/>
            <person name="Ma J."/>
        </authorList>
    </citation>
    <scope>NUCLEOTIDE SEQUENCE [LARGE SCALE GENOMIC DNA]</scope>
    <source>
        <strain evidence="2">CCUG 57113</strain>
    </source>
</reference>
<protein>
    <submittedName>
        <fullName evidence="1">Uncharacterized protein</fullName>
    </submittedName>
</protein>
<name>A0ABW0M1E0_9BACL</name>
<proteinExistence type="predicted"/>
<gene>
    <name evidence="1" type="ORF">ACFPPD_20590</name>
</gene>
<dbReference type="PANTHER" id="PTHR41291">
    <property type="entry name" value="DNA ALKYLATION REPAIR PROTEIN"/>
    <property type="match status" value="1"/>
</dbReference>
<sequence>MNEQEVMVELLEKGNAFVKKIYMSHGAAELLSGVKMTVIRALQKRIKTDHDLAIALYRTGNGDAMTLAGLIADPKRATAENRIAARIARCRRIARRSSRLAARIARCQRTAGRSSLLAARLEFDASDFGVHGRIG</sequence>
<dbReference type="InterPro" id="IPR016024">
    <property type="entry name" value="ARM-type_fold"/>
</dbReference>
<comment type="caution">
    <text evidence="1">The sequence shown here is derived from an EMBL/GenBank/DDBJ whole genome shotgun (WGS) entry which is preliminary data.</text>
</comment>
<organism evidence="1 2">
    <name type="scientific">Cohnella suwonensis</name>
    <dbReference type="NCBI Taxonomy" id="696072"/>
    <lineage>
        <taxon>Bacteria</taxon>
        <taxon>Bacillati</taxon>
        <taxon>Bacillota</taxon>
        <taxon>Bacilli</taxon>
        <taxon>Bacillales</taxon>
        <taxon>Paenibacillaceae</taxon>
        <taxon>Cohnella</taxon>
    </lineage>
</organism>